<sequence length="131" mass="14625">MGSTDDSSDNFKPGDDCIPQKPSVAFKEEALQVLADLQGKGNKEAELVVLEFEEIRQQVYLERAEGAKSYMDLFKGNNPRRVMLGMSLRMWSQLSGMSVMMYYVVYVFKSAGITGTRTILVADVIRDSGKV</sequence>
<keyword evidence="2" id="KW-0812">Transmembrane</keyword>
<evidence type="ECO:0000256" key="3">
    <source>
        <dbReference type="ARBA" id="ARBA00022989"/>
    </source>
</evidence>
<dbReference type="OrthoDB" id="4142200at2759"/>
<dbReference type="EMBL" id="JAFIQS010000007">
    <property type="protein sequence ID" value="KAG5166964.1"/>
    <property type="molecule type" value="Genomic_DNA"/>
</dbReference>
<organism evidence="6">
    <name type="scientific">Psilocybe cubensis</name>
    <name type="common">Psychedelic mushroom</name>
    <name type="synonym">Stropharia cubensis</name>
    <dbReference type="NCBI Taxonomy" id="181762"/>
    <lineage>
        <taxon>Eukaryota</taxon>
        <taxon>Fungi</taxon>
        <taxon>Dikarya</taxon>
        <taxon>Basidiomycota</taxon>
        <taxon>Agaricomycotina</taxon>
        <taxon>Agaricomycetes</taxon>
        <taxon>Agaricomycetidae</taxon>
        <taxon>Agaricales</taxon>
        <taxon>Agaricineae</taxon>
        <taxon>Strophariaceae</taxon>
        <taxon>Psilocybe</taxon>
    </lineage>
</organism>
<comment type="caution">
    <text evidence="6">The sequence shown here is derived from an EMBL/GenBank/DDBJ whole genome shotgun (WGS) entry which is preliminary data.</text>
</comment>
<dbReference type="Gene3D" id="1.20.1250.20">
    <property type="entry name" value="MFS general substrate transporter like domains"/>
    <property type="match status" value="1"/>
</dbReference>
<evidence type="ECO:0000256" key="4">
    <source>
        <dbReference type="ARBA" id="ARBA00023136"/>
    </source>
</evidence>
<keyword evidence="4" id="KW-0472">Membrane</keyword>
<dbReference type="GO" id="GO:0005351">
    <property type="term" value="F:carbohydrate:proton symporter activity"/>
    <property type="evidence" value="ECO:0007669"/>
    <property type="project" value="TreeGrafter"/>
</dbReference>
<proteinExistence type="predicted"/>
<evidence type="ECO:0000313" key="6">
    <source>
        <dbReference type="EMBL" id="KAG5166964.1"/>
    </source>
</evidence>
<dbReference type="InterPro" id="IPR036259">
    <property type="entry name" value="MFS_trans_sf"/>
</dbReference>
<dbReference type="InterPro" id="IPR050360">
    <property type="entry name" value="MFS_Sugar_Transporters"/>
</dbReference>
<dbReference type="AlphaFoldDB" id="A0A8H7XWU7"/>
<reference evidence="6" key="1">
    <citation type="submission" date="2021-02" db="EMBL/GenBank/DDBJ databases">
        <title>Psilocybe cubensis genome.</title>
        <authorList>
            <person name="Mckernan K.J."/>
            <person name="Crawford S."/>
            <person name="Trippe A."/>
            <person name="Kane L.T."/>
            <person name="Mclaughlin S."/>
        </authorList>
    </citation>
    <scope>NUCLEOTIDE SEQUENCE [LARGE SCALE GENOMIC DNA]</scope>
    <source>
        <strain evidence="6">MGC-MH-2018</strain>
    </source>
</reference>
<evidence type="ECO:0000256" key="2">
    <source>
        <dbReference type="ARBA" id="ARBA00022692"/>
    </source>
</evidence>
<name>A0A8H7XWU7_PSICU</name>
<keyword evidence="3" id="KW-1133">Transmembrane helix</keyword>
<evidence type="ECO:0000256" key="5">
    <source>
        <dbReference type="SAM" id="MobiDB-lite"/>
    </source>
</evidence>
<dbReference type="PANTHER" id="PTHR48022:SF7">
    <property type="entry name" value="MAJOR FACILITATOR SUPERFAMILY (MFS) PROFILE DOMAIN-CONTAINING PROTEIN-RELATED"/>
    <property type="match status" value="1"/>
</dbReference>
<protein>
    <submittedName>
        <fullName evidence="6">Uncharacterized protein</fullName>
    </submittedName>
</protein>
<dbReference type="Pfam" id="PF00083">
    <property type="entry name" value="Sugar_tr"/>
    <property type="match status" value="1"/>
</dbReference>
<evidence type="ECO:0000256" key="1">
    <source>
        <dbReference type="ARBA" id="ARBA00004141"/>
    </source>
</evidence>
<accession>A0A8H7XWU7</accession>
<dbReference type="InterPro" id="IPR005828">
    <property type="entry name" value="MFS_sugar_transport-like"/>
</dbReference>
<feature type="region of interest" description="Disordered" evidence="5">
    <location>
        <begin position="1"/>
        <end position="20"/>
    </location>
</feature>
<comment type="subcellular location">
    <subcellularLocation>
        <location evidence="1">Membrane</location>
        <topology evidence="1">Multi-pass membrane protein</topology>
    </subcellularLocation>
</comment>
<gene>
    <name evidence="6" type="ORF">JR316_007301</name>
</gene>
<dbReference type="PANTHER" id="PTHR48022">
    <property type="entry name" value="PLASTIDIC GLUCOSE TRANSPORTER 4"/>
    <property type="match status" value="1"/>
</dbReference>
<dbReference type="GO" id="GO:0016020">
    <property type="term" value="C:membrane"/>
    <property type="evidence" value="ECO:0007669"/>
    <property type="project" value="UniProtKB-SubCell"/>
</dbReference>